<dbReference type="Proteomes" id="UP000075809">
    <property type="component" value="Unassembled WGS sequence"/>
</dbReference>
<reference evidence="1 2" key="1">
    <citation type="submission" date="2015-09" db="EMBL/GenBank/DDBJ databases">
        <title>Trachymyrmex zeteki WGS genome.</title>
        <authorList>
            <person name="Nygaard S."/>
            <person name="Hu H."/>
            <person name="Boomsma J."/>
            <person name="Zhang G."/>
        </authorList>
    </citation>
    <scope>NUCLEOTIDE SEQUENCE [LARGE SCALE GENOMIC DNA]</scope>
    <source>
        <strain evidence="1">Tzet28-1</strain>
        <tissue evidence="1">Whole body</tissue>
    </source>
</reference>
<name>A0A151WFF6_9HYME</name>
<protein>
    <recommendedName>
        <fullName evidence="3">RNase H type-1 domain-containing protein</fullName>
    </recommendedName>
</protein>
<proteinExistence type="predicted"/>
<evidence type="ECO:0008006" key="3">
    <source>
        <dbReference type="Google" id="ProtNLM"/>
    </source>
</evidence>
<dbReference type="EMBL" id="KQ983212">
    <property type="protein sequence ID" value="KYQ46574.1"/>
    <property type="molecule type" value="Genomic_DNA"/>
</dbReference>
<evidence type="ECO:0000313" key="2">
    <source>
        <dbReference type="Proteomes" id="UP000075809"/>
    </source>
</evidence>
<evidence type="ECO:0000313" key="1">
    <source>
        <dbReference type="EMBL" id="KYQ46574.1"/>
    </source>
</evidence>
<sequence>FLGILLDHNLNGRQHLKHLIGKGRKIADIVSTLSSITWGSHSGLLLTVYKATFHSAVEYGCQFFGVLLSQTLNFNNRLNYIASRFVYKACRYGLPYRRFSLAYGSLMEMEAAAIGRSRKVEAIRDCRFFRYFVTSRHEKSICGIPGNELADQCAKQTTLGANKPYFRVPYEDLLIISSVRAEKHQEEYIRETYRSLKANFITNFFTHHLRRHGFVS</sequence>
<dbReference type="AlphaFoldDB" id="A0A151WFF6"/>
<dbReference type="STRING" id="64791.A0A151WFF6"/>
<keyword evidence="2" id="KW-1185">Reference proteome</keyword>
<gene>
    <name evidence="1" type="ORF">ALC60_14418</name>
</gene>
<organism evidence="1 2">
    <name type="scientific">Mycetomoellerius zeteki</name>
    <dbReference type="NCBI Taxonomy" id="64791"/>
    <lineage>
        <taxon>Eukaryota</taxon>
        <taxon>Metazoa</taxon>
        <taxon>Ecdysozoa</taxon>
        <taxon>Arthropoda</taxon>
        <taxon>Hexapoda</taxon>
        <taxon>Insecta</taxon>
        <taxon>Pterygota</taxon>
        <taxon>Neoptera</taxon>
        <taxon>Endopterygota</taxon>
        <taxon>Hymenoptera</taxon>
        <taxon>Apocrita</taxon>
        <taxon>Aculeata</taxon>
        <taxon>Formicoidea</taxon>
        <taxon>Formicidae</taxon>
        <taxon>Myrmicinae</taxon>
        <taxon>Mycetomoellerius</taxon>
    </lineage>
</organism>
<feature type="non-terminal residue" evidence="1">
    <location>
        <position position="1"/>
    </location>
</feature>
<accession>A0A151WFF6</accession>